<dbReference type="AlphaFoldDB" id="A0A2G9T3Z6"/>
<dbReference type="GO" id="GO:0004531">
    <property type="term" value="F:deoxyribonuclease II activity"/>
    <property type="evidence" value="ECO:0007669"/>
    <property type="project" value="InterPro"/>
</dbReference>
<organism evidence="3 4">
    <name type="scientific">Teladorsagia circumcincta</name>
    <name type="common">Brown stomach worm</name>
    <name type="synonym">Ostertagia circumcincta</name>
    <dbReference type="NCBI Taxonomy" id="45464"/>
    <lineage>
        <taxon>Eukaryota</taxon>
        <taxon>Metazoa</taxon>
        <taxon>Ecdysozoa</taxon>
        <taxon>Nematoda</taxon>
        <taxon>Chromadorea</taxon>
        <taxon>Rhabditida</taxon>
        <taxon>Rhabditina</taxon>
        <taxon>Rhabditomorpha</taxon>
        <taxon>Strongyloidea</taxon>
        <taxon>Trichostrongylidae</taxon>
        <taxon>Teladorsagia</taxon>
    </lineage>
</organism>
<sequence length="77" mass="8860">MPAGELVEISRYMKYAQVTPFISNLPEDFKLLAPLLVDVLKKHSLGKADTIYSTVRHMKTYGHKKFTVFSKNKRFGK</sequence>
<feature type="non-terminal residue" evidence="3">
    <location>
        <position position="77"/>
    </location>
</feature>
<keyword evidence="4" id="KW-1185">Reference proteome</keyword>
<dbReference type="EMBL" id="KZ427596">
    <property type="protein sequence ID" value="PIO52676.1"/>
    <property type="molecule type" value="Genomic_DNA"/>
</dbReference>
<dbReference type="InterPro" id="IPR004947">
    <property type="entry name" value="DNase_II"/>
</dbReference>
<keyword evidence="2" id="KW-0378">Hydrolase</keyword>
<protein>
    <submittedName>
        <fullName evidence="3">Uncharacterized protein</fullName>
    </submittedName>
</protein>
<accession>A0A2G9T3Z6</accession>
<reference evidence="3 4" key="1">
    <citation type="submission" date="2015-09" db="EMBL/GenBank/DDBJ databases">
        <title>Draft genome of the parasitic nematode Teladorsagia circumcincta isolate WARC Sus (inbred).</title>
        <authorList>
            <person name="Mitreva M."/>
        </authorList>
    </citation>
    <scope>NUCLEOTIDE SEQUENCE [LARGE SCALE GENOMIC DNA]</scope>
    <source>
        <strain evidence="3 4">S</strain>
    </source>
</reference>
<proteinExistence type="inferred from homology"/>
<evidence type="ECO:0000256" key="2">
    <source>
        <dbReference type="ARBA" id="ARBA00022801"/>
    </source>
</evidence>
<gene>
    <name evidence="3" type="ORF">TELCIR_26017</name>
</gene>
<evidence type="ECO:0000313" key="4">
    <source>
        <dbReference type="Proteomes" id="UP000230423"/>
    </source>
</evidence>
<dbReference type="Pfam" id="PF03265">
    <property type="entry name" value="DNase_II"/>
    <property type="match status" value="1"/>
</dbReference>
<dbReference type="OrthoDB" id="10261598at2759"/>
<dbReference type="Proteomes" id="UP000230423">
    <property type="component" value="Unassembled WGS sequence"/>
</dbReference>
<name>A0A2G9T3Z6_TELCI</name>
<comment type="similarity">
    <text evidence="1">Belongs to the DNase II family.</text>
</comment>
<evidence type="ECO:0000256" key="1">
    <source>
        <dbReference type="ARBA" id="ARBA00007527"/>
    </source>
</evidence>
<evidence type="ECO:0000313" key="3">
    <source>
        <dbReference type="EMBL" id="PIO52676.1"/>
    </source>
</evidence>